<dbReference type="Proteomes" id="UP000693981">
    <property type="component" value="Unassembled WGS sequence"/>
</dbReference>
<feature type="compositionally biased region" description="Basic residues" evidence="2">
    <location>
        <begin position="402"/>
        <end position="413"/>
    </location>
</feature>
<sequence>MSRNLLGSATNRAFRALGYAPPQLLPAITEGSTPSGTTGDTTDQAVQPTTLTAPSSSLMDQPSQSAATPPSSEPSAGAPTPPPAPAGPVQHITEDQITDLLTESSVANSDELLTRLLPYLTRLARLISQQGITPPLRGDAPLQRRLNQARGFDATVDSVQPIPDAIVNLPHDVGVFQVQLTNVRATLATTECRLVPEVHRAEQAEFQLKAAYARIEELERQLKTSKERSVKADIELRKLQASIDKHTEDLNHMKLSLNSRDDTIRILRKRLEESHASFMASVAGNTEYNRQLVAILTRQMAKAGSPADNDKVIDNLRVRNEHLRRTNATLRAHVSLAGIDSEVLKNAIRGITSGELKLEALGVDAPTLAALKRIQDEATKAADESEEPFALAIAFAKAAHQFRSRRKGKRARRSSSQGSSSDGADSDDGSSTTIDRTNASMAALGLGDSDEEKSDDNSSSRARARRRLLMPVAIKKGSTVSQKKKRNTFSSAPPSPSAKHTPKSHRSGFYIQTRYRSSAGSHRGSPPAQPSVSSPPPPELSAASSPLPQSSVQASQPPTEQPSSTVPVVTTSQTSSNKPDPTVPAGGNLGSAEAPLDLTSDVKASVGGQTPPSTPPQASQAHTEHSVPADSRPVEREAEEESDDECGTHDSGIDYVFDPPGVDDPSHGVVSGKIDVEMDDSHAATGSEVSAGGGDQYSVEPPIPSDDDRFSRHHPGVSSPHSGPFSHPVSTVPSGGSAQSPPASGAVHGSGESSAVVSSGPLATPGSSPPVAEHSLGPGSPPGGGSPDDEPDADMNGPNDDDHGKDDAPLYPMERTPRTAGPRRVIVATLTNVYGPGTDAALPVPRPHQLLPSTRTTPYWSQLIQIYLCSFRLMSVESFLARIRVDPSLPSGSITPNWQDRFEVVNEVTMEDIDDSVPAQPASLADPDAEEKAAEPSSDAGTVVLGADLSTMSEDAPSTGYA</sequence>
<feature type="region of interest" description="Disordered" evidence="2">
    <location>
        <begin position="920"/>
        <end position="962"/>
    </location>
</feature>
<proteinExistence type="predicted"/>
<feature type="region of interest" description="Disordered" evidence="2">
    <location>
        <begin position="25"/>
        <end position="90"/>
    </location>
</feature>
<dbReference type="AlphaFoldDB" id="A0A8T1VIV0"/>
<accession>A0A8T1VIV0</accession>
<name>A0A8T1VIV0_9STRA</name>
<feature type="coiled-coil region" evidence="1">
    <location>
        <begin position="201"/>
        <end position="256"/>
    </location>
</feature>
<dbReference type="EMBL" id="JAGDFL010000822">
    <property type="protein sequence ID" value="KAG7381011.1"/>
    <property type="molecule type" value="Genomic_DNA"/>
</dbReference>
<evidence type="ECO:0000313" key="4">
    <source>
        <dbReference type="Proteomes" id="UP000693981"/>
    </source>
</evidence>
<evidence type="ECO:0000313" key="3">
    <source>
        <dbReference type="EMBL" id="KAG7381011.1"/>
    </source>
</evidence>
<comment type="caution">
    <text evidence="3">The sequence shown here is derived from an EMBL/GenBank/DDBJ whole genome shotgun (WGS) entry which is preliminary data.</text>
</comment>
<evidence type="ECO:0000256" key="1">
    <source>
        <dbReference type="SAM" id="Coils"/>
    </source>
</evidence>
<feature type="compositionally biased region" description="Low complexity" evidence="2">
    <location>
        <begin position="540"/>
        <end position="576"/>
    </location>
</feature>
<feature type="compositionally biased region" description="Polar residues" evidence="2">
    <location>
        <begin position="44"/>
        <end position="60"/>
    </location>
</feature>
<feature type="compositionally biased region" description="Low complexity" evidence="2">
    <location>
        <begin position="29"/>
        <end position="43"/>
    </location>
</feature>
<feature type="compositionally biased region" description="Low complexity" evidence="2">
    <location>
        <begin position="414"/>
        <end position="423"/>
    </location>
</feature>
<feature type="compositionally biased region" description="Pro residues" evidence="2">
    <location>
        <begin position="527"/>
        <end position="539"/>
    </location>
</feature>
<feature type="compositionally biased region" description="Low complexity" evidence="2">
    <location>
        <begin position="607"/>
        <end position="621"/>
    </location>
</feature>
<feature type="compositionally biased region" description="Low complexity" evidence="2">
    <location>
        <begin position="733"/>
        <end position="760"/>
    </location>
</feature>
<reference evidence="3" key="1">
    <citation type="submission" date="2021-02" db="EMBL/GenBank/DDBJ databases">
        <authorList>
            <person name="Palmer J.M."/>
        </authorList>
    </citation>
    <scope>NUCLEOTIDE SEQUENCE</scope>
    <source>
        <strain evidence="3">SCRP23</strain>
    </source>
</reference>
<keyword evidence="4" id="KW-1185">Reference proteome</keyword>
<feature type="compositionally biased region" description="Low complexity" evidence="2">
    <location>
        <begin position="61"/>
        <end position="78"/>
    </location>
</feature>
<organism evidence="3 4">
    <name type="scientific">Phytophthora boehmeriae</name>
    <dbReference type="NCBI Taxonomy" id="109152"/>
    <lineage>
        <taxon>Eukaryota</taxon>
        <taxon>Sar</taxon>
        <taxon>Stramenopiles</taxon>
        <taxon>Oomycota</taxon>
        <taxon>Peronosporomycetes</taxon>
        <taxon>Peronosporales</taxon>
        <taxon>Peronosporaceae</taxon>
        <taxon>Phytophthora</taxon>
    </lineage>
</organism>
<evidence type="ECO:0000256" key="2">
    <source>
        <dbReference type="SAM" id="MobiDB-lite"/>
    </source>
</evidence>
<protein>
    <submittedName>
        <fullName evidence="3">Uncharacterized protein</fullName>
    </submittedName>
</protein>
<gene>
    <name evidence="3" type="ORF">PHYBOEH_011226</name>
</gene>
<feature type="region of interest" description="Disordered" evidence="2">
    <location>
        <begin position="402"/>
        <end position="822"/>
    </location>
</feature>
<dbReference type="OrthoDB" id="125470at2759"/>
<feature type="compositionally biased region" description="Basic and acidic residues" evidence="2">
    <location>
        <begin position="622"/>
        <end position="636"/>
    </location>
</feature>
<keyword evidence="1" id="KW-0175">Coiled coil</keyword>